<evidence type="ECO:0000256" key="4">
    <source>
        <dbReference type="ARBA" id="ARBA00022777"/>
    </source>
</evidence>
<dbReference type="HAMAP" id="MF_00921">
    <property type="entry name" value="PDRP"/>
    <property type="match status" value="1"/>
</dbReference>
<comment type="caution">
    <text evidence="6">The sequence shown here is derived from an EMBL/GenBank/DDBJ whole genome shotgun (WGS) entry which is preliminary data.</text>
</comment>
<keyword evidence="4 5" id="KW-0418">Kinase</keyword>
<comment type="similarity">
    <text evidence="5">Belongs to the pyruvate, phosphate/water dikinase regulatory protein family. PDRP subfamily.</text>
</comment>
<accession>A0A9Q2CZ49</accession>
<dbReference type="RefSeq" id="WP_183674260.1">
    <property type="nucleotide sequence ID" value="NZ_CBCRYX010000004.1"/>
</dbReference>
<keyword evidence="3 5" id="KW-0547">Nucleotide-binding</keyword>
<organism evidence="6 7">
    <name type="scientific">Nosocomiicoccus ampullae</name>
    <dbReference type="NCBI Taxonomy" id="489910"/>
    <lineage>
        <taxon>Bacteria</taxon>
        <taxon>Bacillati</taxon>
        <taxon>Bacillota</taxon>
        <taxon>Bacilli</taxon>
        <taxon>Bacillales</taxon>
        <taxon>Staphylococcaceae</taxon>
        <taxon>Nosocomiicoccus</taxon>
    </lineage>
</organism>
<dbReference type="GO" id="GO:0004674">
    <property type="term" value="F:protein serine/threonine kinase activity"/>
    <property type="evidence" value="ECO:0007669"/>
    <property type="project" value="UniProtKB-UniRule"/>
</dbReference>
<dbReference type="InterPro" id="IPR026565">
    <property type="entry name" value="PPDK_reg"/>
</dbReference>
<dbReference type="PANTHER" id="PTHR31756">
    <property type="entry name" value="PYRUVATE, PHOSPHATE DIKINASE REGULATORY PROTEIN 1, CHLOROPLASTIC"/>
    <property type="match status" value="1"/>
</dbReference>
<dbReference type="EC" id="2.7.4.27" evidence="5"/>
<dbReference type="GO" id="GO:0016776">
    <property type="term" value="F:phosphotransferase activity, phosphate group as acceptor"/>
    <property type="evidence" value="ECO:0007669"/>
    <property type="project" value="UniProtKB-UniRule"/>
</dbReference>
<dbReference type="AlphaFoldDB" id="A0A9Q2CZ49"/>
<keyword evidence="1 5" id="KW-0723">Serine/threonine-protein kinase</keyword>
<gene>
    <name evidence="6" type="ORF">HNQ45_001098</name>
</gene>
<dbReference type="Pfam" id="PF03618">
    <property type="entry name" value="Kinase-PPPase"/>
    <property type="match status" value="1"/>
</dbReference>
<dbReference type="PANTHER" id="PTHR31756:SF3">
    <property type="entry name" value="PYRUVATE, PHOSPHATE DIKINASE REGULATORY PROTEIN 1, CHLOROPLASTIC"/>
    <property type="match status" value="1"/>
</dbReference>
<sequence length="274" mass="31345">MSNQLNIFIVSDSVGETGEYMLHAVLSQFPNITDDEINIVKYTFIDTIEKLEPVLTLAKTKNAIVITTLVCPELNQFGQMFKEKENLTVIDYMSPLMREIENHSGKTAVLESGAVRRLDRAYFRRIEAMEFAVKYDDGKNFDGIEEADAIIIGVSRTSKTPLTMFLANKGYKIANIPLVHEVNLPKEIYEFNHLPIFGLTASPEYILNIRKKRMEVLGLSDSTKYVSLSKIKEELSYAEEVFRQVNATVISTEFRSIEESAHYIEKHLKHYVDF</sequence>
<reference evidence="6 7" key="1">
    <citation type="submission" date="2020-08" db="EMBL/GenBank/DDBJ databases">
        <title>Genomic Encyclopedia of Type Strains, Phase IV (KMG-IV): sequencing the most valuable type-strain genomes for metagenomic binning, comparative biology and taxonomic classification.</title>
        <authorList>
            <person name="Goeker M."/>
        </authorList>
    </citation>
    <scope>NUCLEOTIDE SEQUENCE [LARGE SCALE GENOMIC DNA]</scope>
    <source>
        <strain evidence="6 7">DSM 19163</strain>
    </source>
</reference>
<dbReference type="InterPro" id="IPR005177">
    <property type="entry name" value="Kinase-pyrophosphorylase"/>
</dbReference>
<evidence type="ECO:0000256" key="5">
    <source>
        <dbReference type="HAMAP-Rule" id="MF_00921"/>
    </source>
</evidence>
<evidence type="ECO:0000256" key="1">
    <source>
        <dbReference type="ARBA" id="ARBA00022527"/>
    </source>
</evidence>
<dbReference type="EC" id="2.7.11.32" evidence="5"/>
<comment type="catalytic activity">
    <reaction evidence="5">
        <text>N(tele)-phospho-L-histidyl/L-threonyl-[pyruvate, phosphate dikinase] + ADP = N(tele)-phospho-L-histidyl/O-phospho-L-threonyl-[pyruvate, phosphate dikinase] + AMP + H(+)</text>
        <dbReference type="Rhea" id="RHEA:43692"/>
        <dbReference type="Rhea" id="RHEA-COMP:10650"/>
        <dbReference type="Rhea" id="RHEA-COMP:10651"/>
        <dbReference type="ChEBI" id="CHEBI:15378"/>
        <dbReference type="ChEBI" id="CHEBI:30013"/>
        <dbReference type="ChEBI" id="CHEBI:61977"/>
        <dbReference type="ChEBI" id="CHEBI:83586"/>
        <dbReference type="ChEBI" id="CHEBI:456215"/>
        <dbReference type="ChEBI" id="CHEBI:456216"/>
        <dbReference type="EC" id="2.7.11.32"/>
    </reaction>
</comment>
<evidence type="ECO:0000313" key="6">
    <source>
        <dbReference type="EMBL" id="MBB5176211.1"/>
    </source>
</evidence>
<comment type="catalytic activity">
    <reaction evidence="5">
        <text>N(tele)-phospho-L-histidyl/O-phospho-L-threonyl-[pyruvate, phosphate dikinase] + phosphate + H(+) = N(tele)-phospho-L-histidyl/L-threonyl-[pyruvate, phosphate dikinase] + diphosphate</text>
        <dbReference type="Rhea" id="RHEA:43696"/>
        <dbReference type="Rhea" id="RHEA-COMP:10650"/>
        <dbReference type="Rhea" id="RHEA-COMP:10651"/>
        <dbReference type="ChEBI" id="CHEBI:15378"/>
        <dbReference type="ChEBI" id="CHEBI:30013"/>
        <dbReference type="ChEBI" id="CHEBI:33019"/>
        <dbReference type="ChEBI" id="CHEBI:43474"/>
        <dbReference type="ChEBI" id="CHEBI:61977"/>
        <dbReference type="ChEBI" id="CHEBI:83586"/>
        <dbReference type="EC" id="2.7.4.27"/>
    </reaction>
</comment>
<dbReference type="NCBIfam" id="NF003742">
    <property type="entry name" value="PRK05339.1"/>
    <property type="match status" value="1"/>
</dbReference>
<proteinExistence type="inferred from homology"/>
<feature type="binding site" evidence="5">
    <location>
        <begin position="153"/>
        <end position="160"/>
    </location>
    <ligand>
        <name>ADP</name>
        <dbReference type="ChEBI" id="CHEBI:456216"/>
    </ligand>
</feature>
<name>A0A9Q2CZ49_9STAP</name>
<protein>
    <recommendedName>
        <fullName evidence="5">Putative pyruvate, phosphate dikinase regulatory protein</fullName>
        <shortName evidence="5">PPDK regulatory protein</shortName>
        <ecNumber evidence="5">2.7.11.32</ecNumber>
        <ecNumber evidence="5">2.7.4.27</ecNumber>
    </recommendedName>
</protein>
<evidence type="ECO:0000313" key="7">
    <source>
        <dbReference type="Proteomes" id="UP000579136"/>
    </source>
</evidence>
<dbReference type="GO" id="GO:0005524">
    <property type="term" value="F:ATP binding"/>
    <property type="evidence" value="ECO:0007669"/>
    <property type="project" value="InterPro"/>
</dbReference>
<evidence type="ECO:0000256" key="3">
    <source>
        <dbReference type="ARBA" id="ARBA00022741"/>
    </source>
</evidence>
<dbReference type="EMBL" id="JACHHF010000005">
    <property type="protein sequence ID" value="MBB5176211.1"/>
    <property type="molecule type" value="Genomic_DNA"/>
</dbReference>
<keyword evidence="7" id="KW-1185">Reference proteome</keyword>
<dbReference type="Proteomes" id="UP000579136">
    <property type="component" value="Unassembled WGS sequence"/>
</dbReference>
<comment type="function">
    <text evidence="5">Bifunctional serine/threonine kinase and phosphorylase involved in the regulation of the pyruvate, phosphate dikinase (PPDK) by catalyzing its phosphorylation/dephosphorylation.</text>
</comment>
<keyword evidence="2 5" id="KW-0808">Transferase</keyword>
<evidence type="ECO:0000256" key="2">
    <source>
        <dbReference type="ARBA" id="ARBA00022679"/>
    </source>
</evidence>
<dbReference type="GO" id="GO:0043531">
    <property type="term" value="F:ADP binding"/>
    <property type="evidence" value="ECO:0007669"/>
    <property type="project" value="UniProtKB-UniRule"/>
</dbReference>